<dbReference type="SUPFAM" id="SSF53822">
    <property type="entry name" value="Periplasmic binding protein-like I"/>
    <property type="match status" value="1"/>
</dbReference>
<dbReference type="Gene3D" id="3.40.50.2300">
    <property type="match status" value="2"/>
</dbReference>
<dbReference type="RefSeq" id="WP_029053104.1">
    <property type="nucleotide sequence ID" value="NZ_CP015108.1"/>
</dbReference>
<keyword evidence="3" id="KW-1185">Reference proteome</keyword>
<sequence length="336" mass="35783">MKKRWVTYVAALFSIVLILAACSGKEESSDPAADDKNDDKASTDENYTIGVTQIVEHPSLDAAFEGFQKAIEDAGLNVEYDKQNAQNDNSSNSTIANNLAGAGVDLIFANSTPSAQAAASATQDIPIIFTSVTDAVAAELVASNEEPGGNVTGTTDNHPDAIPNTMKFLKENVGAKKVGMIFNSGEQNSRLQVDHVKEILADMDMEVVEASVATSADVKQAAESLIGSVDSFYIITDNTVVSALESVISVANDNKIPMMVGEFDSVKRGGLGAYGFEYYDIGYEAGEMAVKILKGEETPESLPVQLPQNLKLVMNEETANAIGLKIQDDWNAEIAK</sequence>
<feature type="chain" id="PRO_5045822103" evidence="1">
    <location>
        <begin position="21"/>
        <end position="336"/>
    </location>
</feature>
<accession>A0ABM6JYV3</accession>
<dbReference type="PANTHER" id="PTHR35271">
    <property type="entry name" value="ABC TRANSPORTER, SUBSTRATE-BINDING LIPOPROTEIN-RELATED"/>
    <property type="match status" value="1"/>
</dbReference>
<evidence type="ECO:0000256" key="1">
    <source>
        <dbReference type="SAM" id="SignalP"/>
    </source>
</evidence>
<proteinExistence type="predicted"/>
<feature type="signal peptide" evidence="1">
    <location>
        <begin position="1"/>
        <end position="20"/>
    </location>
</feature>
<reference evidence="2 3" key="1">
    <citation type="submission" date="2016-04" db="EMBL/GenBank/DDBJ databases">
        <title>Comparative Genomics and Epigenetics of Sporosarcina ureae.</title>
        <authorList>
            <person name="Oliver A.S."/>
            <person name="Cooper K.K."/>
        </authorList>
    </citation>
    <scope>NUCLEOTIDE SEQUENCE [LARGE SCALE GENOMIC DNA]</scope>
    <source>
        <strain evidence="2 3">S204</strain>
    </source>
</reference>
<organism evidence="2 3">
    <name type="scientific">Sporosarcina ureae</name>
    <dbReference type="NCBI Taxonomy" id="1571"/>
    <lineage>
        <taxon>Bacteria</taxon>
        <taxon>Bacillati</taxon>
        <taxon>Bacillota</taxon>
        <taxon>Bacilli</taxon>
        <taxon>Bacillales</taxon>
        <taxon>Caryophanaceae</taxon>
        <taxon>Sporosarcina</taxon>
    </lineage>
</organism>
<dbReference type="EMBL" id="CP015108">
    <property type="protein sequence ID" value="ARF15419.1"/>
    <property type="molecule type" value="Genomic_DNA"/>
</dbReference>
<keyword evidence="1" id="KW-0732">Signal</keyword>
<dbReference type="PROSITE" id="PS51257">
    <property type="entry name" value="PROKAR_LIPOPROTEIN"/>
    <property type="match status" value="1"/>
</dbReference>
<name>A0ABM6JYV3_SPOUR</name>
<dbReference type="Proteomes" id="UP000192486">
    <property type="component" value="Chromosome"/>
</dbReference>
<dbReference type="InterPro" id="IPR028082">
    <property type="entry name" value="Peripla_BP_I"/>
</dbReference>
<dbReference type="PANTHER" id="PTHR35271:SF1">
    <property type="entry name" value="ABC TRANSPORTER, SUBSTRATE-BINDING LIPOPROTEIN"/>
    <property type="match status" value="1"/>
</dbReference>
<gene>
    <name evidence="2" type="ORF">SporoS204_15395</name>
</gene>
<protein>
    <submittedName>
        <fullName evidence="2">BMP family ABC transporter substrate-binding protein</fullName>
    </submittedName>
</protein>
<dbReference type="CDD" id="cd06325">
    <property type="entry name" value="PBP1_ABC_unchar_transporter"/>
    <property type="match status" value="1"/>
</dbReference>
<evidence type="ECO:0000313" key="2">
    <source>
        <dbReference type="EMBL" id="ARF15419.1"/>
    </source>
</evidence>
<dbReference type="InterPro" id="IPR007487">
    <property type="entry name" value="ABC_transpt-TYRBP-like"/>
</dbReference>
<evidence type="ECO:0000313" key="3">
    <source>
        <dbReference type="Proteomes" id="UP000192486"/>
    </source>
</evidence>
<dbReference type="Pfam" id="PF04392">
    <property type="entry name" value="ABC_sub_bind"/>
    <property type="match status" value="1"/>
</dbReference>